<organism evidence="1 2">
    <name type="scientific">Penstemon davidsonii</name>
    <dbReference type="NCBI Taxonomy" id="160366"/>
    <lineage>
        <taxon>Eukaryota</taxon>
        <taxon>Viridiplantae</taxon>
        <taxon>Streptophyta</taxon>
        <taxon>Embryophyta</taxon>
        <taxon>Tracheophyta</taxon>
        <taxon>Spermatophyta</taxon>
        <taxon>Magnoliopsida</taxon>
        <taxon>eudicotyledons</taxon>
        <taxon>Gunneridae</taxon>
        <taxon>Pentapetalae</taxon>
        <taxon>asterids</taxon>
        <taxon>lamiids</taxon>
        <taxon>Lamiales</taxon>
        <taxon>Plantaginaceae</taxon>
        <taxon>Cheloneae</taxon>
        <taxon>Penstemon</taxon>
    </lineage>
</organism>
<proteinExistence type="predicted"/>
<dbReference type="PANTHER" id="PTHR15140">
    <property type="entry name" value="TUBULIN-SPECIFIC CHAPERONE E"/>
    <property type="match status" value="1"/>
</dbReference>
<sequence length="160" mass="18268">MIPRVTLDSSLQQFILPALSLKKLTLSKFRLQWDAISTIVEKLPNLEVLKLGFGSVFGEVWNMGDVEFPNLKFLKLESLNIKTWSAFPENLPALENLVLERCKQLKEIPDSLGEFYSLEKIELLWCNSSAAKSAKRIQDDQKDVGNELHKVHVYPPDLDL</sequence>
<dbReference type="InterPro" id="IPR032675">
    <property type="entry name" value="LRR_dom_sf"/>
</dbReference>
<name>A0ABR0DHM6_9LAMI</name>
<dbReference type="EMBL" id="JAYDYQ010001088">
    <property type="protein sequence ID" value="KAK4488455.1"/>
    <property type="molecule type" value="Genomic_DNA"/>
</dbReference>
<evidence type="ECO:0000313" key="2">
    <source>
        <dbReference type="Proteomes" id="UP001291926"/>
    </source>
</evidence>
<dbReference type="PANTHER" id="PTHR15140:SF33">
    <property type="entry name" value="LATE BLIGHT RESISTANCE PROTEIN HOMOLOG R1A-3 ISOFORM X1"/>
    <property type="match status" value="1"/>
</dbReference>
<dbReference type="Gene3D" id="3.80.10.10">
    <property type="entry name" value="Ribonuclease Inhibitor"/>
    <property type="match status" value="1"/>
</dbReference>
<dbReference type="Proteomes" id="UP001291926">
    <property type="component" value="Unassembled WGS sequence"/>
</dbReference>
<reference evidence="1 2" key="1">
    <citation type="journal article" date="2023" name="bioRxiv">
        <title>Genome report: Whole genome sequence and annotation of Penstemon davidsonii.</title>
        <authorList>
            <person name="Ostevik K.L."/>
            <person name="Alabady M."/>
            <person name="Zhang M."/>
            <person name="Rausher M.D."/>
        </authorList>
    </citation>
    <scope>NUCLEOTIDE SEQUENCE [LARGE SCALE GENOMIC DNA]</scope>
    <source>
        <strain evidence="1">DNT005</strain>
        <tissue evidence="1">Whole leaf</tissue>
    </source>
</reference>
<accession>A0ABR0DHM6</accession>
<dbReference type="SUPFAM" id="SSF52047">
    <property type="entry name" value="RNI-like"/>
    <property type="match status" value="1"/>
</dbReference>
<gene>
    <name evidence="1" type="ORF">RD792_004219</name>
</gene>
<protein>
    <submittedName>
        <fullName evidence="1">Uncharacterized protein</fullName>
    </submittedName>
</protein>
<evidence type="ECO:0000313" key="1">
    <source>
        <dbReference type="EMBL" id="KAK4488455.1"/>
    </source>
</evidence>
<keyword evidence="2" id="KW-1185">Reference proteome</keyword>
<comment type="caution">
    <text evidence="1">The sequence shown here is derived from an EMBL/GenBank/DDBJ whole genome shotgun (WGS) entry which is preliminary data.</text>
</comment>